<sequence>HATAALGYLVFEKYPIWQPEYVSSADAVGSVDVGA</sequence>
<evidence type="ECO:0000313" key="1">
    <source>
        <dbReference type="EMBL" id="GAG21876.1"/>
    </source>
</evidence>
<protein>
    <submittedName>
        <fullName evidence="1">Uncharacterized protein</fullName>
    </submittedName>
</protein>
<dbReference type="AlphaFoldDB" id="X0XA98"/>
<proteinExistence type="predicted"/>
<accession>X0XA98</accession>
<name>X0XA98_9ZZZZ</name>
<comment type="caution">
    <text evidence="1">The sequence shown here is derived from an EMBL/GenBank/DDBJ whole genome shotgun (WGS) entry which is preliminary data.</text>
</comment>
<gene>
    <name evidence="1" type="ORF">S01H1_47481</name>
</gene>
<organism evidence="1">
    <name type="scientific">marine sediment metagenome</name>
    <dbReference type="NCBI Taxonomy" id="412755"/>
    <lineage>
        <taxon>unclassified sequences</taxon>
        <taxon>metagenomes</taxon>
        <taxon>ecological metagenomes</taxon>
    </lineage>
</organism>
<dbReference type="EMBL" id="BARS01030443">
    <property type="protein sequence ID" value="GAG21876.1"/>
    <property type="molecule type" value="Genomic_DNA"/>
</dbReference>
<reference evidence="1" key="1">
    <citation type="journal article" date="2014" name="Front. Microbiol.">
        <title>High frequency of phylogenetically diverse reductive dehalogenase-homologous genes in deep subseafloor sedimentary metagenomes.</title>
        <authorList>
            <person name="Kawai M."/>
            <person name="Futagami T."/>
            <person name="Toyoda A."/>
            <person name="Takaki Y."/>
            <person name="Nishi S."/>
            <person name="Hori S."/>
            <person name="Arai W."/>
            <person name="Tsubouchi T."/>
            <person name="Morono Y."/>
            <person name="Uchiyama I."/>
            <person name="Ito T."/>
            <person name="Fujiyama A."/>
            <person name="Inagaki F."/>
            <person name="Takami H."/>
        </authorList>
    </citation>
    <scope>NUCLEOTIDE SEQUENCE</scope>
    <source>
        <strain evidence="1">Expedition CK06-06</strain>
    </source>
</reference>
<feature type="non-terminal residue" evidence="1">
    <location>
        <position position="1"/>
    </location>
</feature>